<evidence type="ECO:0000313" key="1">
    <source>
        <dbReference type="EMBL" id="KND98413.1"/>
    </source>
</evidence>
<dbReference type="EMBL" id="LGST01000032">
    <property type="protein sequence ID" value="KND98413.1"/>
    <property type="molecule type" value="Genomic_DNA"/>
</dbReference>
<dbReference type="AlphaFoldDB" id="A0A0L0NWL4"/>
<name>A0A0L0NWL4_CANAR</name>
<accession>A0A0L0NWL4</accession>
<dbReference type="Proteomes" id="UP000037122">
    <property type="component" value="Unassembled WGS sequence"/>
</dbReference>
<gene>
    <name evidence="1" type="ORF">QG37_04766</name>
</gene>
<organism evidence="1 2">
    <name type="scientific">Candidozyma auris</name>
    <name type="common">Yeast</name>
    <name type="synonym">Candida auris</name>
    <dbReference type="NCBI Taxonomy" id="498019"/>
    <lineage>
        <taxon>Eukaryota</taxon>
        <taxon>Fungi</taxon>
        <taxon>Dikarya</taxon>
        <taxon>Ascomycota</taxon>
        <taxon>Saccharomycotina</taxon>
        <taxon>Pichiomycetes</taxon>
        <taxon>Metschnikowiaceae</taxon>
        <taxon>Candidozyma</taxon>
    </lineage>
</organism>
<reference evidence="2" key="1">
    <citation type="journal article" date="2015" name="BMC Genomics">
        <title>Draft genome of a commonly misdiagnosed multidrug resistant pathogen Candida auris.</title>
        <authorList>
            <person name="Chatterjee S."/>
            <person name="Alampalli S.V."/>
            <person name="Nageshan R.K."/>
            <person name="Chettiar S.T."/>
            <person name="Joshi S."/>
            <person name="Tatu U.S."/>
        </authorList>
    </citation>
    <scope>NUCLEOTIDE SEQUENCE [LARGE SCALE GENOMIC DNA]</scope>
    <source>
        <strain evidence="2">6684</strain>
    </source>
</reference>
<evidence type="ECO:0000313" key="2">
    <source>
        <dbReference type="Proteomes" id="UP000037122"/>
    </source>
</evidence>
<sequence>MSDAIEDPGARWCAASCGEAFAWPFVDAEEDDGSVDLLREGRAGEGGDPAVPGPETVLVLALAPNDPTEPAATDVAEEAEVAPAGVAPELLDKFLFLRRFGFVWILECLVNSSDLENRLLQPGNEHR</sequence>
<dbReference type="VEuPathDB" id="FungiDB:QG37_04766"/>
<proteinExistence type="predicted"/>
<comment type="caution">
    <text evidence="1">The sequence shown here is derived from an EMBL/GenBank/DDBJ whole genome shotgun (WGS) entry which is preliminary data.</text>
</comment>
<protein>
    <submittedName>
        <fullName evidence="1">Uncharacterized protein</fullName>
    </submittedName>
</protein>